<reference evidence="2" key="1">
    <citation type="submission" date="2022-11" db="EMBL/GenBank/DDBJ databases">
        <authorList>
            <person name="Hyden B.L."/>
            <person name="Feng K."/>
            <person name="Yates T."/>
            <person name="Jawdy S."/>
            <person name="Smart L.B."/>
            <person name="Muchero W."/>
        </authorList>
    </citation>
    <scope>NUCLEOTIDE SEQUENCE</scope>
    <source>
        <tissue evidence="2">Shoot tip</tissue>
    </source>
</reference>
<reference evidence="2" key="2">
    <citation type="journal article" date="2023" name="Int. J. Mol. Sci.">
        <title>De Novo Assembly and Annotation of 11 Diverse Shrub Willow (Salix) Genomes Reveals Novel Gene Organization in Sex-Linked Regions.</title>
        <authorList>
            <person name="Hyden B."/>
            <person name="Feng K."/>
            <person name="Yates T.B."/>
            <person name="Jawdy S."/>
            <person name="Cereghino C."/>
            <person name="Smart L.B."/>
            <person name="Muchero W."/>
        </authorList>
    </citation>
    <scope>NUCLEOTIDE SEQUENCE</scope>
    <source>
        <tissue evidence="2">Shoot tip</tissue>
    </source>
</reference>
<feature type="compositionally biased region" description="Polar residues" evidence="1">
    <location>
        <begin position="32"/>
        <end position="43"/>
    </location>
</feature>
<sequence length="99" mass="10431">MVQHTANERLPITHLSVSRGMESSSEEDGENASVSSKGALNTTTKDKGKGVVVHTRDPGKLPQCEDSKMDSLSCTVASITEEEEVGSSISGVLSLRLNG</sequence>
<name>A0A9Q0X1T8_9ROSI</name>
<organism evidence="2 3">
    <name type="scientific">Salix koriyanagi</name>
    <dbReference type="NCBI Taxonomy" id="2511006"/>
    <lineage>
        <taxon>Eukaryota</taxon>
        <taxon>Viridiplantae</taxon>
        <taxon>Streptophyta</taxon>
        <taxon>Embryophyta</taxon>
        <taxon>Tracheophyta</taxon>
        <taxon>Spermatophyta</taxon>
        <taxon>Magnoliopsida</taxon>
        <taxon>eudicotyledons</taxon>
        <taxon>Gunneridae</taxon>
        <taxon>Pentapetalae</taxon>
        <taxon>rosids</taxon>
        <taxon>fabids</taxon>
        <taxon>Malpighiales</taxon>
        <taxon>Salicaceae</taxon>
        <taxon>Saliceae</taxon>
        <taxon>Salix</taxon>
    </lineage>
</organism>
<evidence type="ECO:0000313" key="3">
    <source>
        <dbReference type="Proteomes" id="UP001151752"/>
    </source>
</evidence>
<proteinExistence type="predicted"/>
<protein>
    <submittedName>
        <fullName evidence="2">Uncharacterized protein</fullName>
    </submittedName>
</protein>
<evidence type="ECO:0000256" key="1">
    <source>
        <dbReference type="SAM" id="MobiDB-lite"/>
    </source>
</evidence>
<dbReference type="Proteomes" id="UP001151752">
    <property type="component" value="Chromosome 16"/>
</dbReference>
<accession>A0A9Q0X1T8</accession>
<feature type="region of interest" description="Disordered" evidence="1">
    <location>
        <begin position="1"/>
        <end position="68"/>
    </location>
</feature>
<gene>
    <name evidence="2" type="ORF">OIU74_001658</name>
</gene>
<dbReference type="AlphaFoldDB" id="A0A9Q0X1T8"/>
<comment type="caution">
    <text evidence="2">The sequence shown here is derived from an EMBL/GenBank/DDBJ whole genome shotgun (WGS) entry which is preliminary data.</text>
</comment>
<keyword evidence="3" id="KW-1185">Reference proteome</keyword>
<dbReference type="EMBL" id="JAPFFM010000001">
    <property type="protein sequence ID" value="KAJ6777725.1"/>
    <property type="molecule type" value="Genomic_DNA"/>
</dbReference>
<feature type="compositionally biased region" description="Basic and acidic residues" evidence="1">
    <location>
        <begin position="44"/>
        <end position="68"/>
    </location>
</feature>
<evidence type="ECO:0000313" key="2">
    <source>
        <dbReference type="EMBL" id="KAJ6777725.1"/>
    </source>
</evidence>